<evidence type="ECO:0000313" key="2">
    <source>
        <dbReference type="Proteomes" id="UP000237447"/>
    </source>
</evidence>
<name>A0AAE5VML6_9HYPH</name>
<comment type="caution">
    <text evidence="1">The sequence shown here is derived from an EMBL/GenBank/DDBJ whole genome shotgun (WGS) entry which is preliminary data.</text>
</comment>
<reference evidence="1 2" key="1">
    <citation type="journal article" date="2018" name="Syst. Appl. Microbiol.">
        <title>Agrobacterium rosae sp. nov., isolated from galls on different agricultural crops.</title>
        <authorList>
            <person name="Kuzmanovic N."/>
            <person name="Pulawska J."/>
            <person name="Smalla K."/>
            <person name="Nesme X."/>
        </authorList>
    </citation>
    <scope>NUCLEOTIDE SEQUENCE [LARGE SCALE GENOMIC DNA]</scope>
    <source>
        <strain evidence="1 2">NCPPB 1650</strain>
    </source>
</reference>
<evidence type="ECO:0000313" key="1">
    <source>
        <dbReference type="EMBL" id="POO49157.1"/>
    </source>
</evidence>
<dbReference type="RefSeq" id="WP_103660065.1">
    <property type="nucleotide sequence ID" value="NZ_NXEJ01000011.1"/>
</dbReference>
<protein>
    <submittedName>
        <fullName evidence="1">Uncharacterized protein</fullName>
    </submittedName>
</protein>
<gene>
    <name evidence="1" type="ORF">CPJ18_22165</name>
</gene>
<dbReference type="GeneID" id="86882021"/>
<accession>A0AAE5VML6</accession>
<dbReference type="AlphaFoldDB" id="A0AAE5VML6"/>
<dbReference type="EMBL" id="NXEJ01000011">
    <property type="protein sequence ID" value="POO49157.1"/>
    <property type="molecule type" value="Genomic_DNA"/>
</dbReference>
<organism evidence="1 2">
    <name type="scientific">Agrobacterium rosae</name>
    <dbReference type="NCBI Taxonomy" id="1972867"/>
    <lineage>
        <taxon>Bacteria</taxon>
        <taxon>Pseudomonadati</taxon>
        <taxon>Pseudomonadota</taxon>
        <taxon>Alphaproteobacteria</taxon>
        <taxon>Hyphomicrobiales</taxon>
        <taxon>Rhizobiaceae</taxon>
        <taxon>Rhizobium/Agrobacterium group</taxon>
        <taxon>Agrobacterium</taxon>
    </lineage>
</organism>
<dbReference type="Proteomes" id="UP000237447">
    <property type="component" value="Unassembled WGS sequence"/>
</dbReference>
<sequence>MADIFDRVEDALANKVELYRSGELWDVRITEEGLLTLFSFPEMDIAVDHAEAERKRLGLSEITFL</sequence>
<proteinExistence type="predicted"/>